<dbReference type="Gene3D" id="2.120.10.30">
    <property type="entry name" value="TolB, C-terminal domain"/>
    <property type="match status" value="2"/>
</dbReference>
<keyword evidence="2" id="KW-0720">Serine protease</keyword>
<dbReference type="GO" id="GO:0004177">
    <property type="term" value="F:aminopeptidase activity"/>
    <property type="evidence" value="ECO:0007669"/>
    <property type="project" value="UniProtKB-KW"/>
</dbReference>
<dbReference type="EMBL" id="BOPG01000083">
    <property type="protein sequence ID" value="GIJ62818.1"/>
    <property type="molecule type" value="Genomic_DNA"/>
</dbReference>
<name>A0A8J4E660_9ACTN</name>
<evidence type="ECO:0000256" key="2">
    <source>
        <dbReference type="ARBA" id="ARBA00022825"/>
    </source>
</evidence>
<keyword evidence="4" id="KW-0645">Protease</keyword>
<dbReference type="InterPro" id="IPR029058">
    <property type="entry name" value="AB_hydrolase_fold"/>
</dbReference>
<evidence type="ECO:0000313" key="4">
    <source>
        <dbReference type="EMBL" id="GIJ62818.1"/>
    </source>
</evidence>
<dbReference type="Pfam" id="PF07676">
    <property type="entry name" value="PD40"/>
    <property type="match status" value="3"/>
</dbReference>
<reference evidence="4" key="1">
    <citation type="submission" date="2021-01" db="EMBL/GenBank/DDBJ databases">
        <title>Whole genome shotgun sequence of Virgisporangium aurantiacum NBRC 16421.</title>
        <authorList>
            <person name="Komaki H."/>
            <person name="Tamura T."/>
        </authorList>
    </citation>
    <scope>NUCLEOTIDE SEQUENCE</scope>
    <source>
        <strain evidence="4">NBRC 16421</strain>
    </source>
</reference>
<protein>
    <submittedName>
        <fullName evidence="4">Dipeptidyl aminopeptidase</fullName>
    </submittedName>
</protein>
<proteinExistence type="predicted"/>
<evidence type="ECO:0000313" key="5">
    <source>
        <dbReference type="Proteomes" id="UP000612585"/>
    </source>
</evidence>
<dbReference type="GO" id="GO:0004252">
    <property type="term" value="F:serine-type endopeptidase activity"/>
    <property type="evidence" value="ECO:0007669"/>
    <property type="project" value="TreeGrafter"/>
</dbReference>
<dbReference type="PANTHER" id="PTHR42776:SF27">
    <property type="entry name" value="DIPEPTIDYL PEPTIDASE FAMILY MEMBER 6"/>
    <property type="match status" value="1"/>
</dbReference>
<dbReference type="GO" id="GO:0006508">
    <property type="term" value="P:proteolysis"/>
    <property type="evidence" value="ECO:0007669"/>
    <property type="project" value="InterPro"/>
</dbReference>
<organism evidence="4 5">
    <name type="scientific">Virgisporangium aurantiacum</name>
    <dbReference type="NCBI Taxonomy" id="175570"/>
    <lineage>
        <taxon>Bacteria</taxon>
        <taxon>Bacillati</taxon>
        <taxon>Actinomycetota</taxon>
        <taxon>Actinomycetes</taxon>
        <taxon>Micromonosporales</taxon>
        <taxon>Micromonosporaceae</taxon>
        <taxon>Virgisporangium</taxon>
    </lineage>
</organism>
<dbReference type="InterPro" id="IPR001375">
    <property type="entry name" value="Peptidase_S9_cat"/>
</dbReference>
<dbReference type="SUPFAM" id="SSF53474">
    <property type="entry name" value="alpha/beta-Hydrolases"/>
    <property type="match status" value="1"/>
</dbReference>
<dbReference type="InterPro" id="IPR011042">
    <property type="entry name" value="6-blade_b-propeller_TolB-like"/>
</dbReference>
<dbReference type="PANTHER" id="PTHR42776">
    <property type="entry name" value="SERINE PEPTIDASE S9 FAMILY MEMBER"/>
    <property type="match status" value="1"/>
</dbReference>
<accession>A0A8J4E660</accession>
<dbReference type="Pfam" id="PF00326">
    <property type="entry name" value="Peptidase_S9"/>
    <property type="match status" value="1"/>
</dbReference>
<gene>
    <name evidence="4" type="ORF">Vau01_103340</name>
</gene>
<evidence type="ECO:0000256" key="1">
    <source>
        <dbReference type="ARBA" id="ARBA00022801"/>
    </source>
</evidence>
<dbReference type="RefSeq" id="WP_204008711.1">
    <property type="nucleotide sequence ID" value="NZ_BOPG01000083.1"/>
</dbReference>
<feature type="domain" description="Peptidase S9 prolyl oligopeptidase catalytic" evidence="3">
    <location>
        <begin position="437"/>
        <end position="641"/>
    </location>
</feature>
<keyword evidence="1" id="KW-0378">Hydrolase</keyword>
<comment type="caution">
    <text evidence="4">The sequence shown here is derived from an EMBL/GenBank/DDBJ whole genome shotgun (WGS) entry which is preliminary data.</text>
</comment>
<evidence type="ECO:0000259" key="3">
    <source>
        <dbReference type="Pfam" id="PF00326"/>
    </source>
</evidence>
<keyword evidence="5" id="KW-1185">Reference proteome</keyword>
<sequence length="641" mass="68517">MRPDDIAKFRVPDTPTISPDGTDMVFSLNHLELSPDEYRSQLWTVPANGSAEPRRLTHGPADADPAYSPDGRWLAFCRTVEGGVPQLWVMPTGGGEPRCLTDATLGVSSPLWSPDSKYIAFRSRVPEPGRYGTAEGVTPDREPPRRVTSFTYRANGTGFVVDRPAHVFVIDPHTEGSAPVQVTAGSFDHGRAAFSPDSQRLVFVAARHDGAGDDLRVDVWTCATDGTDLRALTSGGLRARTALFTPDGRNVCFVALDLAQVDGEAPSLRSYSVWIVPADGSGAPSELTDPADTHVLRWAAEPIATVADGVVYANENRGAVDLVLAPYDGGPARTLVGGRRQAYGFTVTRDLTAVVAAVGSDTCPGEIVVREADGTERTLTGFADSLRDVRLAPMEEVTATAPDGYPVHGWIVRPAGSGPHPVVLLVHGGPHTQYGWELFDEAQVYAGAGYAVVMGNPRGSSGYGRAHGQAGARDFCTASVAPDLLALLDAALLDSDLDGDRVGVMGGSYGGTMTAWLAAHHGGRFRTAVTERGMYAFDSFAATSDHGWCIVNDLDASRWPECSPLTYAGNIGIPTLIIHSEQDLVCPLEQAQRLFFALKRAGTAVELIIFPGEGHELSRSGLPSHRISRFEVILDWLARHL</sequence>
<keyword evidence="4" id="KW-0031">Aminopeptidase</keyword>
<dbReference type="Gene3D" id="3.40.50.1820">
    <property type="entry name" value="alpha/beta hydrolase"/>
    <property type="match status" value="1"/>
</dbReference>
<dbReference type="InterPro" id="IPR011659">
    <property type="entry name" value="WD40"/>
</dbReference>
<dbReference type="SUPFAM" id="SSF82171">
    <property type="entry name" value="DPP6 N-terminal domain-like"/>
    <property type="match status" value="1"/>
</dbReference>
<dbReference type="AlphaFoldDB" id="A0A8J4E660"/>
<dbReference type="Proteomes" id="UP000612585">
    <property type="component" value="Unassembled WGS sequence"/>
</dbReference>